<accession>A0A1K1S7G8</accession>
<proteinExistence type="predicted"/>
<dbReference type="EMBL" id="FPJG01000006">
    <property type="protein sequence ID" value="SFW80031.1"/>
    <property type="molecule type" value="Genomic_DNA"/>
</dbReference>
<dbReference type="RefSeq" id="WP_177328889.1">
    <property type="nucleotide sequence ID" value="NZ_FPJG01000006.1"/>
</dbReference>
<keyword evidence="3" id="KW-1185">Reference proteome</keyword>
<name>A0A1K1S7G8_9PSEU</name>
<reference evidence="3" key="1">
    <citation type="submission" date="2016-11" db="EMBL/GenBank/DDBJ databases">
        <authorList>
            <person name="Varghese N."/>
            <person name="Submissions S."/>
        </authorList>
    </citation>
    <scope>NUCLEOTIDE SEQUENCE [LARGE SCALE GENOMIC DNA]</scope>
    <source>
        <strain evidence="3">DSM 44671</strain>
    </source>
</reference>
<organism evidence="2 3">
    <name type="scientific">Amycolatopsis australiensis</name>
    <dbReference type="NCBI Taxonomy" id="546364"/>
    <lineage>
        <taxon>Bacteria</taxon>
        <taxon>Bacillati</taxon>
        <taxon>Actinomycetota</taxon>
        <taxon>Actinomycetes</taxon>
        <taxon>Pseudonocardiales</taxon>
        <taxon>Pseudonocardiaceae</taxon>
        <taxon>Amycolatopsis</taxon>
    </lineage>
</organism>
<dbReference type="AlphaFoldDB" id="A0A1K1S7G8"/>
<protein>
    <submittedName>
        <fullName evidence="2">Uncharacterized protein</fullName>
    </submittedName>
</protein>
<evidence type="ECO:0000313" key="3">
    <source>
        <dbReference type="Proteomes" id="UP000182740"/>
    </source>
</evidence>
<keyword evidence="1" id="KW-0472">Membrane</keyword>
<dbReference type="Proteomes" id="UP000182740">
    <property type="component" value="Unassembled WGS sequence"/>
</dbReference>
<feature type="transmembrane region" description="Helical" evidence="1">
    <location>
        <begin position="54"/>
        <end position="72"/>
    </location>
</feature>
<keyword evidence="1" id="KW-1133">Transmembrane helix</keyword>
<feature type="transmembrane region" description="Helical" evidence="1">
    <location>
        <begin position="30"/>
        <end position="48"/>
    </location>
</feature>
<feature type="transmembrane region" description="Helical" evidence="1">
    <location>
        <begin position="6"/>
        <end position="23"/>
    </location>
</feature>
<keyword evidence="1" id="KW-0812">Transmembrane</keyword>
<gene>
    <name evidence="2" type="ORF">SAMN04489730_4892</name>
</gene>
<evidence type="ECO:0000256" key="1">
    <source>
        <dbReference type="SAM" id="Phobius"/>
    </source>
</evidence>
<evidence type="ECO:0000313" key="2">
    <source>
        <dbReference type="EMBL" id="SFW80031.1"/>
    </source>
</evidence>
<sequence length="79" mass="8280">MWLVIVINPLIAVLVALAATLLIRRPWARGLAVSMEVVGAVSVLISVLTGYPQAVIAILPAIGVIVLVTSCTHRPTRAA</sequence>